<dbReference type="Proteomes" id="UP000225740">
    <property type="component" value="Unassembled WGS sequence"/>
</dbReference>
<dbReference type="EMBL" id="NIZW01000001">
    <property type="protein sequence ID" value="PHQ36833.1"/>
    <property type="molecule type" value="Genomic_DNA"/>
</dbReference>
<accession>A0A2G1WCS7</accession>
<proteinExistence type="predicted"/>
<protein>
    <submittedName>
        <fullName evidence="1">Uncharacterized protein</fullName>
    </submittedName>
</protein>
<keyword evidence="2" id="KW-1185">Reference proteome</keyword>
<sequence length="174" mass="18588">MAPRQYQYVGPADIRDSALASSPAGTPIRCVDDLSAWIASRSSDTEPDGSLIATFTVDVGGTLLLAPRRSEHVACAGGGPVLSAGEITFSDGDVSEITNQSTRFCPEPESWPTVATALDAIPVDRPDDFTTRVVFRLCPACNERDIVKDGWFVCDLCGADLPENWNLPTAQRGT</sequence>
<evidence type="ECO:0000313" key="2">
    <source>
        <dbReference type="Proteomes" id="UP000225740"/>
    </source>
</evidence>
<name>A0A2G1WCS7_9BACT</name>
<gene>
    <name evidence="1" type="ORF">CEE69_00010</name>
</gene>
<evidence type="ECO:0000313" key="1">
    <source>
        <dbReference type="EMBL" id="PHQ36833.1"/>
    </source>
</evidence>
<organism evidence="1 2">
    <name type="scientific">Rhodopirellula bahusiensis</name>
    <dbReference type="NCBI Taxonomy" id="2014065"/>
    <lineage>
        <taxon>Bacteria</taxon>
        <taxon>Pseudomonadati</taxon>
        <taxon>Planctomycetota</taxon>
        <taxon>Planctomycetia</taxon>
        <taxon>Pirellulales</taxon>
        <taxon>Pirellulaceae</taxon>
        <taxon>Rhodopirellula</taxon>
    </lineage>
</organism>
<dbReference type="AlphaFoldDB" id="A0A2G1WCS7"/>
<comment type="caution">
    <text evidence="1">The sequence shown here is derived from an EMBL/GenBank/DDBJ whole genome shotgun (WGS) entry which is preliminary data.</text>
</comment>
<reference evidence="1 2" key="1">
    <citation type="submission" date="2017-06" db="EMBL/GenBank/DDBJ databases">
        <title>Description of Rhodopirellula bahusiensis sp. nov.</title>
        <authorList>
            <person name="Kizina J."/>
            <person name="Harder J."/>
        </authorList>
    </citation>
    <scope>NUCLEOTIDE SEQUENCE [LARGE SCALE GENOMIC DNA]</scope>
    <source>
        <strain evidence="1 2">SWK21</strain>
    </source>
</reference>